<accession>A0ABR2AJH9</accession>
<dbReference type="Pfam" id="PF07333">
    <property type="entry name" value="SLR1-BP"/>
    <property type="match status" value="1"/>
</dbReference>
<comment type="caution">
    <text evidence="1">The sequence shown here is derived from an EMBL/GenBank/DDBJ whole genome shotgun (WGS) entry which is preliminary data.</text>
</comment>
<reference evidence="1 2" key="1">
    <citation type="journal article" date="2024" name="G3 (Bethesda)">
        <title>Genome assembly of Hibiscus sabdariffa L. provides insights into metabolisms of medicinal natural products.</title>
        <authorList>
            <person name="Kim T."/>
        </authorList>
    </citation>
    <scope>NUCLEOTIDE SEQUENCE [LARGE SCALE GENOMIC DNA]</scope>
    <source>
        <strain evidence="1">TK-2024</strain>
        <tissue evidence="1">Old leaves</tissue>
    </source>
</reference>
<name>A0ABR2AJH9_9ROSI</name>
<organism evidence="1 2">
    <name type="scientific">Hibiscus sabdariffa</name>
    <name type="common">roselle</name>
    <dbReference type="NCBI Taxonomy" id="183260"/>
    <lineage>
        <taxon>Eukaryota</taxon>
        <taxon>Viridiplantae</taxon>
        <taxon>Streptophyta</taxon>
        <taxon>Embryophyta</taxon>
        <taxon>Tracheophyta</taxon>
        <taxon>Spermatophyta</taxon>
        <taxon>Magnoliopsida</taxon>
        <taxon>eudicotyledons</taxon>
        <taxon>Gunneridae</taxon>
        <taxon>Pentapetalae</taxon>
        <taxon>rosids</taxon>
        <taxon>malvids</taxon>
        <taxon>Malvales</taxon>
        <taxon>Malvaceae</taxon>
        <taxon>Malvoideae</taxon>
        <taxon>Hibiscus</taxon>
    </lineage>
</organism>
<keyword evidence="2" id="KW-1185">Reference proteome</keyword>
<dbReference type="Proteomes" id="UP001472677">
    <property type="component" value="Unassembled WGS sequence"/>
</dbReference>
<evidence type="ECO:0000313" key="1">
    <source>
        <dbReference type="EMBL" id="KAK8493097.1"/>
    </source>
</evidence>
<evidence type="ECO:0000313" key="2">
    <source>
        <dbReference type="Proteomes" id="UP001472677"/>
    </source>
</evidence>
<gene>
    <name evidence="1" type="ORF">V6N12_037497</name>
</gene>
<protein>
    <submittedName>
        <fullName evidence="1">Uncharacterized protein</fullName>
    </submittedName>
</protein>
<dbReference type="InterPro" id="IPR010851">
    <property type="entry name" value="DEFL"/>
</dbReference>
<sequence length="85" mass="9205">MKSLSVSAVLLLILFLTPGNWVASQADERPTPAVCNSIQYLGSAGGCDNHRCNAGCVKRHGADHAHGYCFFSFDIGDLCICHYRC</sequence>
<dbReference type="EMBL" id="JBBPBM010000648">
    <property type="protein sequence ID" value="KAK8493097.1"/>
    <property type="molecule type" value="Genomic_DNA"/>
</dbReference>
<proteinExistence type="predicted"/>